<dbReference type="EMBL" id="JRMB01000001">
    <property type="protein sequence ID" value="KGF65546.1"/>
    <property type="molecule type" value="Genomic_DNA"/>
</dbReference>
<protein>
    <submittedName>
        <fullName evidence="1">Uncharacterized protein</fullName>
    </submittedName>
</protein>
<dbReference type="Proteomes" id="UP000029719">
    <property type="component" value="Unassembled WGS sequence"/>
</dbReference>
<gene>
    <name evidence="1" type="ORF">LT42_06310</name>
</gene>
<reference evidence="1 2" key="1">
    <citation type="submission" date="2014-09" db="EMBL/GenBank/DDBJ databases">
        <title>Genome sequence of Pseudomonas lutea strain DSM 17257T.</title>
        <authorList>
            <person name="Kwak Y."/>
            <person name="Shin J.-H."/>
        </authorList>
    </citation>
    <scope>NUCLEOTIDE SEQUENCE [LARGE SCALE GENOMIC DNA]</scope>
    <source>
        <strain evidence="1 2">DSM 17257</strain>
    </source>
</reference>
<organism evidence="1 2">
    <name type="scientific">Pseudomonas lutea</name>
    <dbReference type="NCBI Taxonomy" id="243924"/>
    <lineage>
        <taxon>Bacteria</taxon>
        <taxon>Pseudomonadati</taxon>
        <taxon>Pseudomonadota</taxon>
        <taxon>Gammaproteobacteria</taxon>
        <taxon>Pseudomonadales</taxon>
        <taxon>Pseudomonadaceae</taxon>
        <taxon>Pseudomonas</taxon>
    </lineage>
</organism>
<proteinExistence type="predicted"/>
<dbReference type="AlphaFoldDB" id="A0A9X0EH12"/>
<name>A0A9X0EH12_9PSED</name>
<evidence type="ECO:0000313" key="1">
    <source>
        <dbReference type="EMBL" id="KGF65546.1"/>
    </source>
</evidence>
<evidence type="ECO:0000313" key="2">
    <source>
        <dbReference type="Proteomes" id="UP000029719"/>
    </source>
</evidence>
<comment type="caution">
    <text evidence="1">The sequence shown here is derived from an EMBL/GenBank/DDBJ whole genome shotgun (WGS) entry which is preliminary data.</text>
</comment>
<sequence length="88" mass="9897">MKGLCSGPSYPIAMSKNMRVADINSENSEYLLNELNQATAELMSIDKASFGGEQWQIAHRRQQAAFGTWLRFIRKDPVFQTRSKAMAG</sequence>
<accession>A0A9X0EH12</accession>